<evidence type="ECO:0000313" key="4">
    <source>
        <dbReference type="Proteomes" id="UP000036923"/>
    </source>
</evidence>
<protein>
    <submittedName>
        <fullName evidence="3">Primosome, DnaD subunit</fullName>
    </submittedName>
</protein>
<dbReference type="InterPro" id="IPR034829">
    <property type="entry name" value="DnaD-like_sf"/>
</dbReference>
<dbReference type="SUPFAM" id="SSF158499">
    <property type="entry name" value="DnaD domain-like"/>
    <property type="match status" value="2"/>
</dbReference>
<dbReference type="RefSeq" id="WP_036943449.1">
    <property type="nucleotide sequence ID" value="NZ_JQKC01000021.1"/>
</dbReference>
<dbReference type="OrthoDB" id="1652900at2"/>
<dbReference type="PATRIC" id="fig|398512.5.peg.5350"/>
<dbReference type="PANTHER" id="PTHR37293">
    <property type="entry name" value="PHAGE REPLICATION PROTEIN-RELATED"/>
    <property type="match status" value="1"/>
</dbReference>
<evidence type="ECO:0000313" key="3">
    <source>
        <dbReference type="EMBL" id="KNY29831.1"/>
    </source>
</evidence>
<dbReference type="InterPro" id="IPR017019">
    <property type="entry name" value="DNA_replication_prd_bac"/>
</dbReference>
<feature type="domain" description="DnaB/C C-terminal" evidence="2">
    <location>
        <begin position="217"/>
        <end position="284"/>
    </location>
</feature>
<feature type="domain" description="DnaB/C C-terminal" evidence="2">
    <location>
        <begin position="131"/>
        <end position="198"/>
    </location>
</feature>
<dbReference type="Pfam" id="PF07261">
    <property type="entry name" value="DnaB_2"/>
    <property type="match status" value="2"/>
</dbReference>
<gene>
    <name evidence="3" type="ORF">Bccel_5108</name>
</gene>
<accession>A0A0L6JVE8</accession>
<dbReference type="PANTHER" id="PTHR37293:SF5">
    <property type="entry name" value="DNA REPLICATION PROTEIN"/>
    <property type="match status" value="1"/>
</dbReference>
<comment type="similarity">
    <text evidence="1">Belongs to the DnaB/DnaD family.</text>
</comment>
<dbReference type="Proteomes" id="UP000036923">
    <property type="component" value="Unassembled WGS sequence"/>
</dbReference>
<dbReference type="PIRSF" id="PIRSF033722">
    <property type="entry name" value="DnaD_CA_C3587_prd"/>
    <property type="match status" value="1"/>
</dbReference>
<dbReference type="eggNOG" id="COG3935">
    <property type="taxonomic scope" value="Bacteria"/>
</dbReference>
<dbReference type="NCBIfam" id="TIGR01446">
    <property type="entry name" value="DnaD_dom"/>
    <property type="match status" value="1"/>
</dbReference>
<keyword evidence="4" id="KW-1185">Reference proteome</keyword>
<organism evidence="3 4">
    <name type="scientific">Pseudobacteroides cellulosolvens ATCC 35603 = DSM 2933</name>
    <dbReference type="NCBI Taxonomy" id="398512"/>
    <lineage>
        <taxon>Bacteria</taxon>
        <taxon>Bacillati</taxon>
        <taxon>Bacillota</taxon>
        <taxon>Clostridia</taxon>
        <taxon>Eubacteriales</taxon>
        <taxon>Oscillospiraceae</taxon>
        <taxon>Pseudobacteroides</taxon>
    </lineage>
</organism>
<dbReference type="InterPro" id="IPR006343">
    <property type="entry name" value="DnaB/C_C"/>
</dbReference>
<evidence type="ECO:0000259" key="2">
    <source>
        <dbReference type="Pfam" id="PF07261"/>
    </source>
</evidence>
<proteinExistence type="inferred from homology"/>
<evidence type="ECO:0000256" key="1">
    <source>
        <dbReference type="ARBA" id="ARBA00093462"/>
    </source>
</evidence>
<dbReference type="Gene3D" id="1.10.10.630">
    <property type="entry name" value="DnaD domain-like"/>
    <property type="match status" value="2"/>
</dbReference>
<name>A0A0L6JVE8_9FIRM</name>
<reference evidence="4" key="1">
    <citation type="submission" date="2015-07" db="EMBL/GenBank/DDBJ databases">
        <title>Near-Complete Genome Sequence of the Cellulolytic Bacterium Bacteroides (Pseudobacteroides) cellulosolvens ATCC 35603.</title>
        <authorList>
            <person name="Dassa B."/>
            <person name="Utturkar S.M."/>
            <person name="Klingeman D.M."/>
            <person name="Hurt R.A."/>
            <person name="Keller M."/>
            <person name="Xu J."/>
            <person name="Reddy Y.H.K."/>
            <person name="Borovok I."/>
            <person name="Grinberg I.R."/>
            <person name="Lamed R."/>
            <person name="Zhivin O."/>
            <person name="Bayer E.A."/>
            <person name="Brown S.D."/>
        </authorList>
    </citation>
    <scope>NUCLEOTIDE SEQUENCE [LARGE SCALE GENOMIC DNA]</scope>
    <source>
        <strain evidence="4">DSM 2933</strain>
    </source>
</reference>
<dbReference type="EMBL" id="LGTC01000001">
    <property type="protein sequence ID" value="KNY29831.1"/>
    <property type="molecule type" value="Genomic_DNA"/>
</dbReference>
<dbReference type="AlphaFoldDB" id="A0A0L6JVE8"/>
<dbReference type="STRING" id="398512.Bccel_5108"/>
<dbReference type="InterPro" id="IPR053162">
    <property type="entry name" value="DnaD"/>
</dbReference>
<comment type="caution">
    <text evidence="3">The sequence shown here is derived from an EMBL/GenBank/DDBJ whole genome shotgun (WGS) entry which is preliminary data.</text>
</comment>
<sequence>MFFESYKSILYSDTLVPDIFINEYMPSMDGDCVKIFVHCLFLSKYNKYASAKDLSRKLGIDLNKVKDSLIYLESIGVITRKENSSSITISDLKEKEIKKIYRLKQTSTPEEAILSTERNKSRNAIIKSINNKFFQGVMPPSWYTDIDAWFDKYNFEDDVMFALFQYCYEHNGLSKNYIIKVADSWKSKNVRNSIDLDNYSLQYERFKSIRGKIVKKLGLGRNLTEYESEYVEKWIEKYKYDFEIIELALKKTPKKANPSFEYLNSIITDWYNNNLKTKDEILAYDNARKQSMKQQYKVSEIQQHSNYDQRKYDKDFFENLYEEI</sequence>